<evidence type="ECO:0000313" key="2">
    <source>
        <dbReference type="Proteomes" id="UP001206925"/>
    </source>
</evidence>
<proteinExistence type="predicted"/>
<protein>
    <submittedName>
        <fullName evidence="1">Uncharacterized protein</fullName>
    </submittedName>
</protein>
<organism evidence="1 2">
    <name type="scientific">Ambrosia artemisiifolia</name>
    <name type="common">Common ragweed</name>
    <dbReference type="NCBI Taxonomy" id="4212"/>
    <lineage>
        <taxon>Eukaryota</taxon>
        <taxon>Viridiplantae</taxon>
        <taxon>Streptophyta</taxon>
        <taxon>Embryophyta</taxon>
        <taxon>Tracheophyta</taxon>
        <taxon>Spermatophyta</taxon>
        <taxon>Magnoliopsida</taxon>
        <taxon>eudicotyledons</taxon>
        <taxon>Gunneridae</taxon>
        <taxon>Pentapetalae</taxon>
        <taxon>asterids</taxon>
        <taxon>campanulids</taxon>
        <taxon>Asterales</taxon>
        <taxon>Asteraceae</taxon>
        <taxon>Asteroideae</taxon>
        <taxon>Heliantheae alliance</taxon>
        <taxon>Heliantheae</taxon>
        <taxon>Ambrosia</taxon>
    </lineage>
</organism>
<gene>
    <name evidence="1" type="ORF">M8C21_006343</name>
</gene>
<evidence type="ECO:0000313" key="1">
    <source>
        <dbReference type="EMBL" id="KAI7751411.1"/>
    </source>
</evidence>
<keyword evidence="2" id="KW-1185">Reference proteome</keyword>
<accession>A0AAD5CZV9</accession>
<sequence length="62" mass="7385">MCHRWIRHGGIRVDRSTEMVSKRLWYPYNRSRLAYLESGIWNLTTPSATLKMVWYGILLAQT</sequence>
<dbReference type="AlphaFoldDB" id="A0AAD5CZV9"/>
<dbReference type="EMBL" id="JAMZMK010005917">
    <property type="protein sequence ID" value="KAI7751411.1"/>
    <property type="molecule type" value="Genomic_DNA"/>
</dbReference>
<comment type="caution">
    <text evidence="1">The sequence shown here is derived from an EMBL/GenBank/DDBJ whole genome shotgun (WGS) entry which is preliminary data.</text>
</comment>
<feature type="non-terminal residue" evidence="1">
    <location>
        <position position="1"/>
    </location>
</feature>
<reference evidence="1" key="1">
    <citation type="submission" date="2022-06" db="EMBL/GenBank/DDBJ databases">
        <title>Uncovering the hologenomic basis of an extraordinary plant invasion.</title>
        <authorList>
            <person name="Bieker V.C."/>
            <person name="Martin M.D."/>
            <person name="Gilbert T."/>
            <person name="Hodgins K."/>
            <person name="Battlay P."/>
            <person name="Petersen B."/>
            <person name="Wilson J."/>
        </authorList>
    </citation>
    <scope>NUCLEOTIDE SEQUENCE</scope>
    <source>
        <strain evidence="1">AA19_3_7</strain>
        <tissue evidence="1">Leaf</tissue>
    </source>
</reference>
<dbReference type="Proteomes" id="UP001206925">
    <property type="component" value="Unassembled WGS sequence"/>
</dbReference>
<name>A0AAD5CZV9_AMBAR</name>